<reference evidence="14 15" key="1">
    <citation type="submission" date="2016-08" db="EMBL/GenBank/DDBJ databases">
        <title>Genomes of anaerobic fungi encode conserved fungal cellulosomes for biomass hydrolysis.</title>
        <authorList>
            <consortium name="DOE Joint Genome Institute"/>
            <person name="Haitjema C.H."/>
            <person name="Gilmore S.P."/>
            <person name="Henske J.K."/>
            <person name="Solomon K.V."/>
            <person name="De Groot R."/>
            <person name="Kuo A."/>
            <person name="Mondo S.J."/>
            <person name="Salamov A.A."/>
            <person name="Labutti K."/>
            <person name="Zhao Z."/>
            <person name="Chiniquy J."/>
            <person name="Barry K."/>
            <person name="Brewer H.M."/>
            <person name="Purvine S.O."/>
            <person name="Wright A.T."/>
            <person name="Boxma B."/>
            <person name="Van Alen T."/>
            <person name="Hackstein J.H."/>
            <person name="Baker S.E."/>
            <person name="Grigoriev I.V."/>
            <person name="O'Malley M.A."/>
        </authorList>
    </citation>
    <scope>NUCLEOTIDE SEQUENCE [LARGE SCALE GENOMIC DNA]</scope>
    <source>
        <strain evidence="15">finn</strain>
    </source>
</reference>
<dbReference type="PIRSF" id="PIRSF017288">
    <property type="entry name" value="PMK_GHMP_euk"/>
    <property type="match status" value="1"/>
</dbReference>
<proteinExistence type="inferred from homology"/>
<dbReference type="Gene3D" id="3.30.70.890">
    <property type="entry name" value="GHMP kinase, C-terminal domain"/>
    <property type="match status" value="1"/>
</dbReference>
<dbReference type="InterPro" id="IPR036554">
    <property type="entry name" value="GHMP_kinase_C_sf"/>
</dbReference>
<evidence type="ECO:0000256" key="13">
    <source>
        <dbReference type="PIRNR" id="PIRNR017288"/>
    </source>
</evidence>
<dbReference type="GO" id="GO:0005524">
    <property type="term" value="F:ATP binding"/>
    <property type="evidence" value="ECO:0007669"/>
    <property type="project" value="UniProtKB-UniRule"/>
</dbReference>
<dbReference type="NCBIfam" id="TIGR01219">
    <property type="entry name" value="Pmev_kin_ERG8"/>
    <property type="match status" value="1"/>
</dbReference>
<dbReference type="GO" id="GO:0019287">
    <property type="term" value="P:isopentenyl diphosphate biosynthetic process, mevalonate pathway"/>
    <property type="evidence" value="ECO:0007669"/>
    <property type="project" value="UniProtKB-UniRule"/>
</dbReference>
<evidence type="ECO:0000256" key="6">
    <source>
        <dbReference type="ARBA" id="ARBA00022741"/>
    </source>
</evidence>
<dbReference type="InterPro" id="IPR016005">
    <property type="entry name" value="Erg8"/>
</dbReference>
<keyword evidence="4 13" id="KW-0444">Lipid biosynthesis</keyword>
<dbReference type="EC" id="2.7.4.2" evidence="3 13"/>
<dbReference type="EMBL" id="MCFH01000038">
    <property type="protein sequence ID" value="ORX45807.1"/>
    <property type="molecule type" value="Genomic_DNA"/>
</dbReference>
<reference evidence="14 15" key="2">
    <citation type="submission" date="2016-08" db="EMBL/GenBank/DDBJ databases">
        <title>Pervasive Adenine N6-methylation of Active Genes in Fungi.</title>
        <authorList>
            <consortium name="DOE Joint Genome Institute"/>
            <person name="Mondo S.J."/>
            <person name="Dannebaum R.O."/>
            <person name="Kuo R.C."/>
            <person name="Labutti K."/>
            <person name="Haridas S."/>
            <person name="Kuo A."/>
            <person name="Salamov A."/>
            <person name="Ahrendt S.R."/>
            <person name="Lipzen A."/>
            <person name="Sullivan W."/>
            <person name="Andreopoulos W.B."/>
            <person name="Clum A."/>
            <person name="Lindquist E."/>
            <person name="Daum C."/>
            <person name="Ramamoorthy G.K."/>
            <person name="Gryganskyi A."/>
            <person name="Culley D."/>
            <person name="Magnuson J.K."/>
            <person name="James T.Y."/>
            <person name="O'Malley M.A."/>
            <person name="Stajich J.E."/>
            <person name="Spatafora J.W."/>
            <person name="Visel A."/>
            <person name="Grigoriev I.V."/>
        </authorList>
    </citation>
    <scope>NUCLEOTIDE SEQUENCE [LARGE SCALE GENOMIC DNA]</scope>
    <source>
        <strain evidence="15">finn</strain>
    </source>
</reference>
<gene>
    <name evidence="14" type="ORF">BCR36DRAFT_332821</name>
</gene>
<dbReference type="STRING" id="1754191.A0A1Y1V3I6"/>
<evidence type="ECO:0000256" key="7">
    <source>
        <dbReference type="ARBA" id="ARBA00022777"/>
    </source>
</evidence>
<dbReference type="InterPro" id="IPR020568">
    <property type="entry name" value="Ribosomal_Su5_D2-typ_SF"/>
</dbReference>
<comment type="pathway">
    <text evidence="1 13">Isoprenoid biosynthesis; isopentenyl diphosphate biosynthesis via mevalonate pathway; isopentenyl diphosphate from (R)-mevalonate: step 2/3.</text>
</comment>
<dbReference type="PANTHER" id="PTHR31814:SF2">
    <property type="entry name" value="PHOSPHOMEVALONATE KINASE"/>
    <property type="match status" value="1"/>
</dbReference>
<dbReference type="UniPathway" id="UPA00057">
    <property type="reaction ID" value="UER00099"/>
</dbReference>
<name>A0A1Y1V3I6_9FUNG</name>
<keyword evidence="5 13" id="KW-0808">Transferase</keyword>
<dbReference type="InterPro" id="IPR014721">
    <property type="entry name" value="Ribsml_uS5_D2-typ_fold_subgr"/>
</dbReference>
<keyword evidence="6" id="KW-0547">Nucleotide-binding</keyword>
<dbReference type="GO" id="GO:0004631">
    <property type="term" value="F:phosphomevalonate kinase activity"/>
    <property type="evidence" value="ECO:0007669"/>
    <property type="project" value="UniProtKB-UniRule"/>
</dbReference>
<evidence type="ECO:0000256" key="9">
    <source>
        <dbReference type="ARBA" id="ARBA00022955"/>
    </source>
</evidence>
<comment type="caution">
    <text evidence="14">The sequence shown here is derived from an EMBL/GenBank/DDBJ whole genome shotgun (WGS) entry which is preliminary data.</text>
</comment>
<keyword evidence="9 13" id="KW-0752">Steroid biosynthesis</keyword>
<dbReference type="OrthoDB" id="10262935at2759"/>
<dbReference type="PANTHER" id="PTHR31814">
    <property type="match status" value="1"/>
</dbReference>
<dbReference type="GO" id="GO:0006696">
    <property type="term" value="P:ergosterol biosynthetic process"/>
    <property type="evidence" value="ECO:0007669"/>
    <property type="project" value="TreeGrafter"/>
</dbReference>
<evidence type="ECO:0000256" key="10">
    <source>
        <dbReference type="ARBA" id="ARBA00023098"/>
    </source>
</evidence>
<keyword evidence="15" id="KW-1185">Reference proteome</keyword>
<comment type="similarity">
    <text evidence="2 13">Belongs to the GHMP kinase family. Mevalonate kinase subfamily.</text>
</comment>
<evidence type="ECO:0000313" key="15">
    <source>
        <dbReference type="Proteomes" id="UP000193719"/>
    </source>
</evidence>
<dbReference type="Gene3D" id="3.30.230.10">
    <property type="match status" value="1"/>
</dbReference>
<keyword evidence="11 13" id="KW-0753">Steroid metabolism</keyword>
<dbReference type="AlphaFoldDB" id="A0A1Y1V3I6"/>
<evidence type="ECO:0000256" key="12">
    <source>
        <dbReference type="ARBA" id="ARBA00029326"/>
    </source>
</evidence>
<evidence type="ECO:0000256" key="4">
    <source>
        <dbReference type="ARBA" id="ARBA00022516"/>
    </source>
</evidence>
<evidence type="ECO:0000256" key="1">
    <source>
        <dbReference type="ARBA" id="ARBA00005017"/>
    </source>
</evidence>
<evidence type="ECO:0000313" key="14">
    <source>
        <dbReference type="EMBL" id="ORX45807.1"/>
    </source>
</evidence>
<dbReference type="SUPFAM" id="SSF54211">
    <property type="entry name" value="Ribosomal protein S5 domain 2-like"/>
    <property type="match status" value="1"/>
</dbReference>
<evidence type="ECO:0000256" key="3">
    <source>
        <dbReference type="ARBA" id="ARBA00012958"/>
    </source>
</evidence>
<evidence type="ECO:0000256" key="2">
    <source>
        <dbReference type="ARBA" id="ARBA00006495"/>
    </source>
</evidence>
<keyword evidence="7 13" id="KW-0418">Kinase</keyword>
<comment type="catalytic activity">
    <reaction evidence="12">
        <text>(R)-5-phosphomevalonate + ATP = (R)-5-diphosphomevalonate + ADP</text>
        <dbReference type="Rhea" id="RHEA:16341"/>
        <dbReference type="ChEBI" id="CHEBI:30616"/>
        <dbReference type="ChEBI" id="CHEBI:57557"/>
        <dbReference type="ChEBI" id="CHEBI:58146"/>
        <dbReference type="ChEBI" id="CHEBI:456216"/>
        <dbReference type="EC" id="2.7.4.2"/>
    </reaction>
    <physiologicalReaction direction="left-to-right" evidence="12">
        <dbReference type="Rhea" id="RHEA:16342"/>
    </physiologicalReaction>
</comment>
<evidence type="ECO:0000256" key="5">
    <source>
        <dbReference type="ARBA" id="ARBA00022679"/>
    </source>
</evidence>
<keyword evidence="10 13" id="KW-0443">Lipid metabolism</keyword>
<organism evidence="14 15">
    <name type="scientific">Piromyces finnis</name>
    <dbReference type="NCBI Taxonomy" id="1754191"/>
    <lineage>
        <taxon>Eukaryota</taxon>
        <taxon>Fungi</taxon>
        <taxon>Fungi incertae sedis</taxon>
        <taxon>Chytridiomycota</taxon>
        <taxon>Chytridiomycota incertae sedis</taxon>
        <taxon>Neocallimastigomycetes</taxon>
        <taxon>Neocallimastigales</taxon>
        <taxon>Neocallimastigaceae</taxon>
        <taxon>Piromyces</taxon>
    </lineage>
</organism>
<dbReference type="InterPro" id="IPR035102">
    <property type="entry name" value="Phosphomevalonate_kinase"/>
</dbReference>
<evidence type="ECO:0000256" key="11">
    <source>
        <dbReference type="ARBA" id="ARBA00023221"/>
    </source>
</evidence>
<accession>A0A1Y1V3I6</accession>
<dbReference type="Proteomes" id="UP000193719">
    <property type="component" value="Unassembled WGS sequence"/>
</dbReference>
<evidence type="ECO:0000256" key="8">
    <source>
        <dbReference type="ARBA" id="ARBA00022840"/>
    </source>
</evidence>
<dbReference type="GO" id="GO:0005777">
    <property type="term" value="C:peroxisome"/>
    <property type="evidence" value="ECO:0007669"/>
    <property type="project" value="TreeGrafter"/>
</dbReference>
<dbReference type="GO" id="GO:0010142">
    <property type="term" value="P:farnesyl diphosphate biosynthetic process, mevalonate pathway"/>
    <property type="evidence" value="ECO:0007669"/>
    <property type="project" value="TreeGrafter"/>
</dbReference>
<keyword evidence="8" id="KW-0067">ATP-binding</keyword>
<protein>
    <recommendedName>
        <fullName evidence="3 13">Phosphomevalonate kinase</fullName>
        <ecNumber evidence="3 13">2.7.4.2</ecNumber>
    </recommendedName>
</protein>
<sequence length="502" mass="56145">MESQNMYAVSAPGKVLITGGYLVLDQQYTGFVQATSSRFVCLVLKNDKNISDNNSVKVTSPQFIQGQWNYHWNNETKELSEDATNASQNYYIQCTIQNTLLIASSLSPDFNDLISSGIKIIIMGHNDFYSQREQLQKMNLPRNFTSIRSIPDFCEANCLIKDVNKTGLGSSAAMITALVSSLLGFFKIIDIPASEEEAKKIDTKNDFSLNFLHNVAQYCHCLAQGKVGSGFDVSAAIWGSHVYRRFNPAIINDLYKLDKKELTAEKLVSVLDPKKNPNWDAIVKPCHIPPGFTMRLADIATGSSTPKMVSKVNAWKKANPEEAFELWSKLSSYNNKINILFEKLTQKCQSDSEAYWTTLNTLKNYTVKEWKQYEDKVSKDILDLLIEAYNDFLQVRCCLRTLSEKTETPIEPESQTHLLDACMECPGILMAGVPGAGGFDAIFCIIMEGNSSNGNVCKGIDAIEKLWQNWTESSVCPLCASQSNFGISKEDPNLYLKFIPSN</sequence>